<gene>
    <name evidence="2" type="ORF">G443_004373</name>
</gene>
<name>A0ABT1JNJ9_ACTCY</name>
<proteinExistence type="predicted"/>
<protein>
    <submittedName>
        <fullName evidence="2">Uncharacterized protein</fullName>
    </submittedName>
</protein>
<reference evidence="2 3" key="1">
    <citation type="submission" date="2022-06" db="EMBL/GenBank/DDBJ databases">
        <title>Genomic Encyclopedia of Type Strains, Phase I: the one thousand microbial genomes (KMG-I) project.</title>
        <authorList>
            <person name="Kyrpides N."/>
        </authorList>
    </citation>
    <scope>NUCLEOTIDE SEQUENCE [LARGE SCALE GENOMIC DNA]</scope>
    <source>
        <strain evidence="2 3">DSM 43889</strain>
    </source>
</reference>
<sequence>MDLANSAIPSAQQNTATGRGVKPARRRTAAVAALTTTLAGAATFLAAPAAHAALTTHCVGTAGAVTVPNNLVVPAGESCDLTGTVINGDVTVFEGSDLLLQDVTINGSVTVRENGFLDAAGSSVSGSVTLANAFGTYAYDSELSGATATDSGFFYSFDSDITGDVATQNSEVLVESSWVEGSLSSEGSLLTDVYDSVVTGDFRVSGAEQGSVLCSTEVDGDAAFVGNSQILQVGAAQPYGGCGTNVFGGGLSFEGNSADGYVSNNIVRGDLSCTDNDPAPRGTDNRVRGESLGQCAELAPVQASARTMTLATQSRDADITERIETRSAEGAQAAQEAGPANIGS</sequence>
<feature type="region of interest" description="Disordered" evidence="1">
    <location>
        <begin position="324"/>
        <end position="344"/>
    </location>
</feature>
<feature type="compositionally biased region" description="Low complexity" evidence="1">
    <location>
        <begin position="328"/>
        <end position="338"/>
    </location>
</feature>
<comment type="caution">
    <text evidence="2">The sequence shown here is derived from an EMBL/GenBank/DDBJ whole genome shotgun (WGS) entry which is preliminary data.</text>
</comment>
<dbReference type="EMBL" id="AUBJ02000001">
    <property type="protein sequence ID" value="MCP2334103.1"/>
    <property type="molecule type" value="Genomic_DNA"/>
</dbReference>
<feature type="compositionally biased region" description="Polar residues" evidence="1">
    <location>
        <begin position="7"/>
        <end position="17"/>
    </location>
</feature>
<organism evidence="2 3">
    <name type="scientific">Actinoalloteichus caeruleus DSM 43889</name>
    <dbReference type="NCBI Taxonomy" id="1120930"/>
    <lineage>
        <taxon>Bacteria</taxon>
        <taxon>Bacillati</taxon>
        <taxon>Actinomycetota</taxon>
        <taxon>Actinomycetes</taxon>
        <taxon>Pseudonocardiales</taxon>
        <taxon>Pseudonocardiaceae</taxon>
        <taxon>Actinoalloteichus</taxon>
        <taxon>Actinoalloteichus cyanogriseus</taxon>
    </lineage>
</organism>
<accession>A0ABT1JNJ9</accession>
<evidence type="ECO:0000313" key="2">
    <source>
        <dbReference type="EMBL" id="MCP2334103.1"/>
    </source>
</evidence>
<dbReference type="RefSeq" id="WP_103056308.1">
    <property type="nucleotide sequence ID" value="NZ_AUBJ02000001.1"/>
</dbReference>
<dbReference type="Proteomes" id="UP000791080">
    <property type="component" value="Unassembled WGS sequence"/>
</dbReference>
<keyword evidence="3" id="KW-1185">Reference proteome</keyword>
<evidence type="ECO:0000256" key="1">
    <source>
        <dbReference type="SAM" id="MobiDB-lite"/>
    </source>
</evidence>
<feature type="region of interest" description="Disordered" evidence="1">
    <location>
        <begin position="1"/>
        <end position="23"/>
    </location>
</feature>
<evidence type="ECO:0000313" key="3">
    <source>
        <dbReference type="Proteomes" id="UP000791080"/>
    </source>
</evidence>